<proteinExistence type="predicted"/>
<feature type="transmembrane region" description="Helical" evidence="1">
    <location>
        <begin position="185"/>
        <end position="202"/>
    </location>
</feature>
<dbReference type="Proteomes" id="UP000009026">
    <property type="component" value="Chromosome"/>
</dbReference>
<reference evidence="2 3" key="1">
    <citation type="journal article" date="2016" name="PLoS ONE">
        <title>Complete Genome Sequence and Comparative Genomics of a Novel Myxobacterium Myxococcus hansupus.</title>
        <authorList>
            <person name="Sharma G."/>
            <person name="Narwani T."/>
            <person name="Subramanian S."/>
        </authorList>
    </citation>
    <scope>NUCLEOTIDE SEQUENCE [LARGE SCALE GENOMIC DNA]</scope>
    <source>
        <strain evidence="3">mixupus</strain>
    </source>
</reference>
<dbReference type="AlphaFoldDB" id="A0A0H4XA67"/>
<feature type="transmembrane region" description="Helical" evidence="1">
    <location>
        <begin position="93"/>
        <end position="113"/>
    </location>
</feature>
<evidence type="ECO:0000256" key="1">
    <source>
        <dbReference type="SAM" id="Phobius"/>
    </source>
</evidence>
<sequence length="225" mass="23722">MDERLQRIQFVTRYYDWLQGLRFLPFGVLMLGFALWLTLLPPSGGTPAAAGAIALVAGMVATLVLYPLAGAYYQRRFGEVRPSPAMKQTRLRLTLGFSAVGLVLAFGLIALGLRGATPGFPVGGALAVSATALLAYWAAIGRFVPHYPPTAGAMFLVAALHALGFNPLCGWMHAGDAASAVRCDLVTFNAAWGVAILVLGILDHRLLVRALSPADTSTAELEAAG</sequence>
<organism evidence="2 3">
    <name type="scientific">Pseudomyxococcus hansupus</name>
    <dbReference type="NCBI Taxonomy" id="1297742"/>
    <lineage>
        <taxon>Bacteria</taxon>
        <taxon>Pseudomonadati</taxon>
        <taxon>Myxococcota</taxon>
        <taxon>Myxococcia</taxon>
        <taxon>Myxococcales</taxon>
        <taxon>Cystobacterineae</taxon>
        <taxon>Myxococcaceae</taxon>
        <taxon>Pseudomyxococcus</taxon>
    </lineage>
</organism>
<keyword evidence="1" id="KW-1133">Transmembrane helix</keyword>
<keyword evidence="1" id="KW-0472">Membrane</keyword>
<dbReference type="EMBL" id="CP012109">
    <property type="protein sequence ID" value="AKQ64802.1"/>
    <property type="molecule type" value="Genomic_DNA"/>
</dbReference>
<dbReference type="KEGG" id="mym:A176_001714"/>
<evidence type="ECO:0000313" key="3">
    <source>
        <dbReference type="Proteomes" id="UP000009026"/>
    </source>
</evidence>
<feature type="transmembrane region" description="Helical" evidence="1">
    <location>
        <begin position="119"/>
        <end position="139"/>
    </location>
</feature>
<dbReference type="STRING" id="1297742.A176_001714"/>
<dbReference type="RefSeq" id="WP_002638947.1">
    <property type="nucleotide sequence ID" value="NZ_CP012109.1"/>
</dbReference>
<keyword evidence="1" id="KW-0812">Transmembrane</keyword>
<feature type="transmembrane region" description="Helical" evidence="1">
    <location>
        <begin position="151"/>
        <end position="173"/>
    </location>
</feature>
<dbReference type="PATRIC" id="fig|1297742.4.peg.1734"/>
<name>A0A0H4XA67_9BACT</name>
<feature type="transmembrane region" description="Helical" evidence="1">
    <location>
        <begin position="21"/>
        <end position="40"/>
    </location>
</feature>
<feature type="transmembrane region" description="Helical" evidence="1">
    <location>
        <begin position="52"/>
        <end position="73"/>
    </location>
</feature>
<evidence type="ECO:0000313" key="2">
    <source>
        <dbReference type="EMBL" id="AKQ64802.1"/>
    </source>
</evidence>
<protein>
    <submittedName>
        <fullName evidence="2">Uncharacterized protein</fullName>
    </submittedName>
</protein>
<dbReference type="OrthoDB" id="5524961at2"/>
<accession>A0A0H4XA67</accession>
<keyword evidence="3" id="KW-1185">Reference proteome</keyword>
<gene>
    <name evidence="2" type="ORF">A176_001714</name>
</gene>